<sequence length="132" mass="13856">MGAAALLPCKTLSSCSSGIPAAASLLGEIHTLTARGAPPTTSVNDTPGTLRRCASTFSPTSRNCMPFICADDSVRVRMGTSSTLMGLTTGCIAPGGMRSRFCINWLYILTRLLSWSSPTLNWTVTTPKSLVA</sequence>
<evidence type="ECO:0000313" key="1">
    <source>
        <dbReference type="EMBL" id="OIQ63483.1"/>
    </source>
</evidence>
<organism evidence="1">
    <name type="scientific">mine drainage metagenome</name>
    <dbReference type="NCBI Taxonomy" id="410659"/>
    <lineage>
        <taxon>unclassified sequences</taxon>
        <taxon>metagenomes</taxon>
        <taxon>ecological metagenomes</taxon>
    </lineage>
</organism>
<accession>A0A1J5PE23</accession>
<name>A0A1J5PE23_9ZZZZ</name>
<protein>
    <submittedName>
        <fullName evidence="1">Uncharacterized protein</fullName>
    </submittedName>
</protein>
<comment type="caution">
    <text evidence="1">The sequence shown here is derived from an EMBL/GenBank/DDBJ whole genome shotgun (WGS) entry which is preliminary data.</text>
</comment>
<reference evidence="1" key="1">
    <citation type="submission" date="2016-10" db="EMBL/GenBank/DDBJ databases">
        <title>Sequence of Gallionella enrichment culture.</title>
        <authorList>
            <person name="Poehlein A."/>
            <person name="Muehling M."/>
            <person name="Daniel R."/>
        </authorList>
    </citation>
    <scope>NUCLEOTIDE SEQUENCE</scope>
</reference>
<proteinExistence type="predicted"/>
<dbReference type="EMBL" id="MLJW01008972">
    <property type="protein sequence ID" value="OIQ63483.1"/>
    <property type="molecule type" value="Genomic_DNA"/>
</dbReference>
<gene>
    <name evidence="1" type="ORF">GALL_549750</name>
</gene>
<dbReference type="AlphaFoldDB" id="A0A1J5PE23"/>